<dbReference type="SUPFAM" id="SSF51182">
    <property type="entry name" value="RmlC-like cupins"/>
    <property type="match status" value="1"/>
</dbReference>
<sequence>MPVVRYRELKSQRWLNGGGETRVLASATGPDGDFDWRISIAEVNKAGEFSELPGIDRIITLIDGEFLMLTVDGVEQGLERYRPFRFSGDAATSAELPTGPGMDLNLMTRRGSYRGFVTVLEISKKRPHPVFEDQWAVLLQGSAQLADGSQLERFDAVQGAATPPEISGRGFIAVISLEPEPASD</sequence>
<protein>
    <recommendedName>
        <fullName evidence="3">HutD-family protein</fullName>
    </recommendedName>
</protein>
<proteinExistence type="predicted"/>
<name>A0A0D4C0A2_9MICC</name>
<dbReference type="PANTHER" id="PTHR37943:SF1">
    <property type="entry name" value="PROTEIN VES"/>
    <property type="match status" value="1"/>
</dbReference>
<dbReference type="HOGENOM" id="CLU_090931_0_1_11"/>
<dbReference type="InterPro" id="IPR014710">
    <property type="entry name" value="RmlC-like_jellyroll"/>
</dbReference>
<dbReference type="STRING" id="1618207.UM93_11590"/>
<dbReference type="EMBL" id="CP011005">
    <property type="protein sequence ID" value="AJT41993.1"/>
    <property type="molecule type" value="Genomic_DNA"/>
</dbReference>
<gene>
    <name evidence="1" type="ORF">UM93_11590</name>
</gene>
<dbReference type="InterPro" id="IPR011051">
    <property type="entry name" value="RmlC_Cupin_sf"/>
</dbReference>
<keyword evidence="2" id="KW-1185">Reference proteome</keyword>
<dbReference type="OrthoDB" id="9800082at2"/>
<reference evidence="1 2" key="1">
    <citation type="journal article" date="2015" name="Genome Announc.">
        <title>Complete Genome Sequencing of Protease-Producing Novel Arthrobacter sp. Strain IHBB 11108 Using PacBio Single-Molecule Real-Time Sequencing Technology.</title>
        <authorList>
            <person name="Kiran S."/>
            <person name="Swarnkar M.K."/>
            <person name="Pal M."/>
            <person name="Thakur R."/>
            <person name="Tewari R."/>
            <person name="Singh A.K."/>
            <person name="Gulati A."/>
        </authorList>
    </citation>
    <scope>NUCLEOTIDE SEQUENCE [LARGE SCALE GENOMIC DNA]</scope>
    <source>
        <strain evidence="1 2">IHBB 11108</strain>
    </source>
</reference>
<evidence type="ECO:0000313" key="2">
    <source>
        <dbReference type="Proteomes" id="UP000061839"/>
    </source>
</evidence>
<dbReference type="Pfam" id="PF05962">
    <property type="entry name" value="HutD"/>
    <property type="match status" value="1"/>
</dbReference>
<dbReference type="PATRIC" id="fig|1618207.4.peg.2348"/>
<evidence type="ECO:0000313" key="1">
    <source>
        <dbReference type="EMBL" id="AJT41993.1"/>
    </source>
</evidence>
<organism evidence="1 2">
    <name type="scientific">Psychromicrobium lacuslunae</name>
    <dbReference type="NCBI Taxonomy" id="1618207"/>
    <lineage>
        <taxon>Bacteria</taxon>
        <taxon>Bacillati</taxon>
        <taxon>Actinomycetota</taxon>
        <taxon>Actinomycetes</taxon>
        <taxon>Micrococcales</taxon>
        <taxon>Micrococcaceae</taxon>
        <taxon>Psychromicrobium</taxon>
    </lineage>
</organism>
<dbReference type="InterPro" id="IPR010282">
    <property type="entry name" value="Uncharacterised_HutD/Ves"/>
</dbReference>
<evidence type="ECO:0008006" key="3">
    <source>
        <dbReference type="Google" id="ProtNLM"/>
    </source>
</evidence>
<dbReference type="AlphaFoldDB" id="A0A0D4C0A2"/>
<dbReference type="Gene3D" id="2.60.120.10">
    <property type="entry name" value="Jelly Rolls"/>
    <property type="match status" value="1"/>
</dbReference>
<dbReference type="KEGG" id="ari:UM93_11590"/>
<dbReference type="Proteomes" id="UP000061839">
    <property type="component" value="Chromosome"/>
</dbReference>
<dbReference type="CDD" id="cd20293">
    <property type="entry name" value="cupin_HutD_N"/>
    <property type="match status" value="1"/>
</dbReference>
<dbReference type="RefSeq" id="WP_045075724.1">
    <property type="nucleotide sequence ID" value="NZ_CP011005.1"/>
</dbReference>
<accession>A0A0D4C0A2</accession>
<dbReference type="PANTHER" id="PTHR37943">
    <property type="entry name" value="PROTEIN VES"/>
    <property type="match status" value="1"/>
</dbReference>